<reference evidence="1" key="1">
    <citation type="submission" date="2023-07" db="EMBL/GenBank/DDBJ databases">
        <authorList>
            <consortium name="AG Swart"/>
            <person name="Singh M."/>
            <person name="Singh A."/>
            <person name="Seah K."/>
            <person name="Emmerich C."/>
        </authorList>
    </citation>
    <scope>NUCLEOTIDE SEQUENCE</scope>
    <source>
        <strain evidence="1">DP1</strain>
    </source>
</reference>
<accession>A0AAD1XR26</accession>
<name>A0AAD1XR26_EUPCR</name>
<dbReference type="EMBL" id="CAMPGE010019212">
    <property type="protein sequence ID" value="CAI2377561.1"/>
    <property type="molecule type" value="Genomic_DNA"/>
</dbReference>
<gene>
    <name evidence="1" type="ORF">ECRASSUSDP1_LOCUS18949</name>
</gene>
<sequence>MVQQKPQKGETTVLQLEDKVARSLITAFDRKYIRASTYDGKTEMTIKMMPGLNSLKKLIKFKIPSQYKIFFSFCCLFNGRNEGLQVNIRNGPHEIKRKWTKPRFFVNKSAFTLAVDPGLKIYSKIISICKIQNVQFSQKNFTKMIILFDNTNHMIFNGCSIEEITEESKLQRPHKLEILEFLNCSNNLRRTWEDEDPVFLSILGFIKDSGLMMSLKKLKLDGLGNEELLKQQKEHYQLRGLAIMWWEAGVKLKKV</sequence>
<organism evidence="1 2">
    <name type="scientific">Euplotes crassus</name>
    <dbReference type="NCBI Taxonomy" id="5936"/>
    <lineage>
        <taxon>Eukaryota</taxon>
        <taxon>Sar</taxon>
        <taxon>Alveolata</taxon>
        <taxon>Ciliophora</taxon>
        <taxon>Intramacronucleata</taxon>
        <taxon>Spirotrichea</taxon>
        <taxon>Hypotrichia</taxon>
        <taxon>Euplotida</taxon>
        <taxon>Euplotidae</taxon>
        <taxon>Moneuplotes</taxon>
    </lineage>
</organism>
<protein>
    <submittedName>
        <fullName evidence="1">Uncharacterized protein</fullName>
    </submittedName>
</protein>
<dbReference type="Proteomes" id="UP001295684">
    <property type="component" value="Unassembled WGS sequence"/>
</dbReference>
<dbReference type="AlphaFoldDB" id="A0AAD1XR26"/>
<comment type="caution">
    <text evidence="1">The sequence shown here is derived from an EMBL/GenBank/DDBJ whole genome shotgun (WGS) entry which is preliminary data.</text>
</comment>
<keyword evidence="2" id="KW-1185">Reference proteome</keyword>
<evidence type="ECO:0000313" key="2">
    <source>
        <dbReference type="Proteomes" id="UP001295684"/>
    </source>
</evidence>
<proteinExistence type="predicted"/>
<evidence type="ECO:0000313" key="1">
    <source>
        <dbReference type="EMBL" id="CAI2377561.1"/>
    </source>
</evidence>